<feature type="transmembrane region" description="Helical" evidence="1">
    <location>
        <begin position="99"/>
        <end position="117"/>
    </location>
</feature>
<dbReference type="AlphaFoldDB" id="A0A8H5HAH6"/>
<gene>
    <name evidence="3" type="ORF">D9615_005713</name>
</gene>
<reference evidence="3 4" key="1">
    <citation type="journal article" date="2020" name="ISME J.">
        <title>Uncovering the hidden diversity of litter-decomposition mechanisms in mushroom-forming fungi.</title>
        <authorList>
            <person name="Floudas D."/>
            <person name="Bentzer J."/>
            <person name="Ahren D."/>
            <person name="Johansson T."/>
            <person name="Persson P."/>
            <person name="Tunlid A."/>
        </authorList>
    </citation>
    <scope>NUCLEOTIDE SEQUENCE [LARGE SCALE GENOMIC DNA]</scope>
    <source>
        <strain evidence="3 4">CBS 661.87</strain>
    </source>
</reference>
<organism evidence="3 4">
    <name type="scientific">Tricholomella constricta</name>
    <dbReference type="NCBI Taxonomy" id="117010"/>
    <lineage>
        <taxon>Eukaryota</taxon>
        <taxon>Fungi</taxon>
        <taxon>Dikarya</taxon>
        <taxon>Basidiomycota</taxon>
        <taxon>Agaricomycotina</taxon>
        <taxon>Agaricomycetes</taxon>
        <taxon>Agaricomycetidae</taxon>
        <taxon>Agaricales</taxon>
        <taxon>Tricholomatineae</taxon>
        <taxon>Lyophyllaceae</taxon>
        <taxon>Tricholomella</taxon>
    </lineage>
</organism>
<feature type="transmembrane region" description="Helical" evidence="1">
    <location>
        <begin position="67"/>
        <end position="87"/>
    </location>
</feature>
<keyword evidence="1" id="KW-1133">Transmembrane helix</keyword>
<comment type="caution">
    <text evidence="3">The sequence shown here is derived from an EMBL/GenBank/DDBJ whole genome shotgun (WGS) entry which is preliminary data.</text>
</comment>
<keyword evidence="1" id="KW-0812">Transmembrane</keyword>
<dbReference type="OrthoDB" id="60858at2759"/>
<evidence type="ECO:0000256" key="1">
    <source>
        <dbReference type="SAM" id="Phobius"/>
    </source>
</evidence>
<evidence type="ECO:0000256" key="2">
    <source>
        <dbReference type="SAM" id="SignalP"/>
    </source>
</evidence>
<feature type="transmembrane region" description="Helical" evidence="1">
    <location>
        <begin position="132"/>
        <end position="154"/>
    </location>
</feature>
<feature type="signal peptide" evidence="2">
    <location>
        <begin position="1"/>
        <end position="27"/>
    </location>
</feature>
<keyword evidence="1" id="KW-0472">Membrane</keyword>
<evidence type="ECO:0000313" key="3">
    <source>
        <dbReference type="EMBL" id="KAF5379712.1"/>
    </source>
</evidence>
<accession>A0A8H5HAH6</accession>
<dbReference type="PANTHER" id="PTHR37919:SF2">
    <property type="entry name" value="EXPERA DOMAIN-CONTAINING PROTEIN"/>
    <property type="match status" value="1"/>
</dbReference>
<feature type="chain" id="PRO_5034889187" description="EXPERA domain-containing protein" evidence="2">
    <location>
        <begin position="28"/>
        <end position="174"/>
    </location>
</feature>
<dbReference type="PANTHER" id="PTHR37919">
    <property type="entry name" value="PROTEIN CBG05606"/>
    <property type="match status" value="1"/>
</dbReference>
<proteinExistence type="predicted"/>
<sequence length="174" mass="19606">MAPKTYTWISLWFLFTAPLMLWDAGYCLMRPRSMVGGDLHWIWKPYELYEKVDYVYGVKAFENGEGFAGAAAVLNVLEISMNIIYLYHAHVKRSDVAPLFGYTGAVMTLAKTILYTSQEYFCSGCSVGHNDLLIAVLFWVMPNLVWITFSALIIGRLGQDIAASIRSGSRKKAQ</sequence>
<evidence type="ECO:0000313" key="4">
    <source>
        <dbReference type="Proteomes" id="UP000565441"/>
    </source>
</evidence>
<dbReference type="Proteomes" id="UP000565441">
    <property type="component" value="Unassembled WGS sequence"/>
</dbReference>
<name>A0A8H5HAH6_9AGAR</name>
<evidence type="ECO:0008006" key="5">
    <source>
        <dbReference type="Google" id="ProtNLM"/>
    </source>
</evidence>
<keyword evidence="4" id="KW-1185">Reference proteome</keyword>
<dbReference type="EMBL" id="JAACJP010000015">
    <property type="protein sequence ID" value="KAF5379712.1"/>
    <property type="molecule type" value="Genomic_DNA"/>
</dbReference>
<keyword evidence="2" id="KW-0732">Signal</keyword>
<protein>
    <recommendedName>
        <fullName evidence="5">EXPERA domain-containing protein</fullName>
    </recommendedName>
</protein>